<dbReference type="Proteomes" id="UP000596660">
    <property type="component" value="Unplaced"/>
</dbReference>
<reference evidence="1" key="1">
    <citation type="journal article" date="2017" name="Nature">
        <title>The genome of Chenopodium quinoa.</title>
        <authorList>
            <person name="Jarvis D.E."/>
            <person name="Ho Y.S."/>
            <person name="Lightfoot D.J."/>
            <person name="Schmoeckel S.M."/>
            <person name="Li B."/>
            <person name="Borm T.J.A."/>
            <person name="Ohyanagi H."/>
            <person name="Mineta K."/>
            <person name="Michell C.T."/>
            <person name="Saber N."/>
            <person name="Kharbatia N.M."/>
            <person name="Rupper R.R."/>
            <person name="Sharp A.R."/>
            <person name="Dally N."/>
            <person name="Boughton B.A."/>
            <person name="Woo Y.H."/>
            <person name="Gao G."/>
            <person name="Schijlen E.G.W.M."/>
            <person name="Guo X."/>
            <person name="Momin A.A."/>
            <person name="Negrao S."/>
            <person name="Al-Babili S."/>
            <person name="Gehring C."/>
            <person name="Roessner U."/>
            <person name="Jung C."/>
            <person name="Murphy K."/>
            <person name="Arold S.T."/>
            <person name="Gojobori T."/>
            <person name="van der Linden C.G."/>
            <person name="van Loo E.N."/>
            <person name="Jellen E.N."/>
            <person name="Maughan P.J."/>
            <person name="Tester M."/>
        </authorList>
    </citation>
    <scope>NUCLEOTIDE SEQUENCE [LARGE SCALE GENOMIC DNA]</scope>
    <source>
        <strain evidence="1">cv. PI 614886</strain>
    </source>
</reference>
<dbReference type="EnsemblPlants" id="AUR62033825-RA">
    <property type="protein sequence ID" value="AUR62033825-RA:cds"/>
    <property type="gene ID" value="AUR62033825"/>
</dbReference>
<name>A0A803MRC4_CHEQI</name>
<organism evidence="1 2">
    <name type="scientific">Chenopodium quinoa</name>
    <name type="common">Quinoa</name>
    <dbReference type="NCBI Taxonomy" id="63459"/>
    <lineage>
        <taxon>Eukaryota</taxon>
        <taxon>Viridiplantae</taxon>
        <taxon>Streptophyta</taxon>
        <taxon>Embryophyta</taxon>
        <taxon>Tracheophyta</taxon>
        <taxon>Spermatophyta</taxon>
        <taxon>Magnoliopsida</taxon>
        <taxon>eudicotyledons</taxon>
        <taxon>Gunneridae</taxon>
        <taxon>Pentapetalae</taxon>
        <taxon>Caryophyllales</taxon>
        <taxon>Chenopodiaceae</taxon>
        <taxon>Chenopodioideae</taxon>
        <taxon>Atripliceae</taxon>
        <taxon>Chenopodium</taxon>
    </lineage>
</organism>
<protein>
    <submittedName>
        <fullName evidence="1">Uncharacterized protein</fullName>
    </submittedName>
</protein>
<evidence type="ECO:0000313" key="2">
    <source>
        <dbReference type="Proteomes" id="UP000596660"/>
    </source>
</evidence>
<proteinExistence type="predicted"/>
<reference evidence="1" key="2">
    <citation type="submission" date="2021-03" db="UniProtKB">
        <authorList>
            <consortium name="EnsemblPlants"/>
        </authorList>
    </citation>
    <scope>IDENTIFICATION</scope>
</reference>
<keyword evidence="2" id="KW-1185">Reference proteome</keyword>
<sequence length="252" mass="28922">MESLREGEKGEKERIWGSVEDDVDLHFGKGERWGQSGVGCAFAGKWKWMMLIALSEITESLIQEKFDEVGLIRLAGFSLLLDYLLSNHPNQKFQFSKDGVKYIEEIKMRVNLVISTPPSPELLPLNGTVKQSKTVNQEDLKPVTIHKDVPRSQDVKSEPIKQIINDLLNPTGQNLRVREDAQVIERKGLDMVHCDWSLLSKEVGDYCLSPILSRGIMKRNHEETNEWSIPESREHILVPLHQMHRWMQSSLI</sequence>
<dbReference type="AlphaFoldDB" id="A0A803MRC4"/>
<dbReference type="Gramene" id="AUR62033825-RA">
    <property type="protein sequence ID" value="AUR62033825-RA:cds"/>
    <property type="gene ID" value="AUR62033825"/>
</dbReference>
<evidence type="ECO:0000313" key="1">
    <source>
        <dbReference type="EnsemblPlants" id="AUR62033825-RA:cds"/>
    </source>
</evidence>
<accession>A0A803MRC4</accession>